<evidence type="ECO:0000313" key="4">
    <source>
        <dbReference type="Proteomes" id="UP000502823"/>
    </source>
</evidence>
<proteinExistence type="predicted"/>
<dbReference type="Proteomes" id="UP000502823">
    <property type="component" value="Unassembled WGS sequence"/>
</dbReference>
<protein>
    <submittedName>
        <fullName evidence="3">Uncharacterized protein</fullName>
    </submittedName>
</protein>
<accession>A0A6L2PQJ7</accession>
<reference evidence="4" key="1">
    <citation type="submission" date="2020-01" db="EMBL/GenBank/DDBJ databases">
        <title>Draft genome sequence of the Termite Coptotermes fromosanus.</title>
        <authorList>
            <person name="Itakura S."/>
            <person name="Yosikawa Y."/>
            <person name="Umezawa K."/>
        </authorList>
    </citation>
    <scope>NUCLEOTIDE SEQUENCE [LARGE SCALE GENOMIC DNA]</scope>
</reference>
<name>A0A6L2PQJ7_COPFO</name>
<dbReference type="EMBL" id="BLKM01008356">
    <property type="protein sequence ID" value="GFG33442.1"/>
    <property type="molecule type" value="Genomic_DNA"/>
</dbReference>
<evidence type="ECO:0000313" key="3">
    <source>
        <dbReference type="EMBL" id="GFG33442.1"/>
    </source>
</evidence>
<feature type="region of interest" description="Disordered" evidence="2">
    <location>
        <begin position="375"/>
        <end position="398"/>
    </location>
</feature>
<dbReference type="OrthoDB" id="6620016at2759"/>
<feature type="region of interest" description="Disordered" evidence="2">
    <location>
        <begin position="45"/>
        <end position="80"/>
    </location>
</feature>
<comment type="caution">
    <text evidence="3">The sequence shown here is derived from an EMBL/GenBank/DDBJ whole genome shotgun (WGS) entry which is preliminary data.</text>
</comment>
<feature type="coiled-coil region" evidence="1">
    <location>
        <begin position="253"/>
        <end position="368"/>
    </location>
</feature>
<feature type="compositionally biased region" description="Low complexity" evidence="2">
    <location>
        <begin position="376"/>
        <end position="387"/>
    </location>
</feature>
<evidence type="ECO:0000256" key="1">
    <source>
        <dbReference type="SAM" id="Coils"/>
    </source>
</evidence>
<dbReference type="AlphaFoldDB" id="A0A6L2PQJ7"/>
<evidence type="ECO:0000256" key="2">
    <source>
        <dbReference type="SAM" id="MobiDB-lite"/>
    </source>
</evidence>
<gene>
    <name evidence="3" type="ORF">Cfor_10034</name>
</gene>
<sequence length="398" mass="44976">MCERVVNSSADSTFRRYIEESVSSLDTYTNITMYRRIIGFFGGSTSENSEDTQELTQGRNEAGEGSEALDSTSRVTSAGAEGELRELRNRILTLEHALKVRTDIRQPEFRKPLYLETLFLQSLLYLDSRQVSQEHLDDVTISVTFFCKVPLHKGLKEDTVPLNRGKKVRTEEGENYKNKLQLVENELKVLQAAALPLPVSKASIGVGDGVVNIAEGNMSEKESALDTETPNIEELMNENTELLTALTRTGELLKDKTDLCENQEKKNIALTNQIESLKQVVAITKDLLSIRDMEVKHLQSDVESMEGKISEEKQRQNSMITKMEEAMKLNSDLKGEYENQMRIFRELKSKYEEKVTLLTKENAKLEEEVALSKTVQNNAQSNQQINSDYAASEETDSQ</sequence>
<keyword evidence="4" id="KW-1185">Reference proteome</keyword>
<dbReference type="InParanoid" id="A0A6L2PQJ7"/>
<keyword evidence="1" id="KW-0175">Coiled coil</keyword>
<organism evidence="3 4">
    <name type="scientific">Coptotermes formosanus</name>
    <name type="common">Formosan subterranean termite</name>
    <dbReference type="NCBI Taxonomy" id="36987"/>
    <lineage>
        <taxon>Eukaryota</taxon>
        <taxon>Metazoa</taxon>
        <taxon>Ecdysozoa</taxon>
        <taxon>Arthropoda</taxon>
        <taxon>Hexapoda</taxon>
        <taxon>Insecta</taxon>
        <taxon>Pterygota</taxon>
        <taxon>Neoptera</taxon>
        <taxon>Polyneoptera</taxon>
        <taxon>Dictyoptera</taxon>
        <taxon>Blattodea</taxon>
        <taxon>Blattoidea</taxon>
        <taxon>Termitoidae</taxon>
        <taxon>Rhinotermitidae</taxon>
        <taxon>Coptotermes</taxon>
    </lineage>
</organism>